<evidence type="ECO:0000256" key="6">
    <source>
        <dbReference type="ARBA" id="ARBA00023136"/>
    </source>
</evidence>
<organism evidence="9 10">
    <name type="scientific">Methylophilus luteus</name>
    <dbReference type="NCBI Taxonomy" id="640108"/>
    <lineage>
        <taxon>Bacteria</taxon>
        <taxon>Pseudomonadati</taxon>
        <taxon>Pseudomonadota</taxon>
        <taxon>Betaproteobacteria</taxon>
        <taxon>Nitrosomonadales</taxon>
        <taxon>Methylophilaceae</taxon>
        <taxon>Methylophilus</taxon>
    </lineage>
</organism>
<dbReference type="EMBL" id="JBHTKB010000003">
    <property type="protein sequence ID" value="MFD0914526.1"/>
    <property type="molecule type" value="Genomic_DNA"/>
</dbReference>
<comment type="caution">
    <text evidence="9">The sequence shown here is derived from an EMBL/GenBank/DDBJ whole genome shotgun (WGS) entry which is preliminary data.</text>
</comment>
<dbReference type="InterPro" id="IPR022764">
    <property type="entry name" value="Peptidase_S54_rhomboid_dom"/>
</dbReference>
<dbReference type="GO" id="GO:0008233">
    <property type="term" value="F:peptidase activity"/>
    <property type="evidence" value="ECO:0007669"/>
    <property type="project" value="UniProtKB-KW"/>
</dbReference>
<keyword evidence="6 7" id="KW-0472">Membrane</keyword>
<dbReference type="EC" id="3.4.21.-" evidence="9"/>
<feature type="transmembrane region" description="Helical" evidence="7">
    <location>
        <begin position="306"/>
        <end position="326"/>
    </location>
</feature>
<dbReference type="Gene3D" id="1.20.1540.10">
    <property type="entry name" value="Rhomboid-like"/>
    <property type="match status" value="1"/>
</dbReference>
<evidence type="ECO:0000256" key="3">
    <source>
        <dbReference type="ARBA" id="ARBA00022692"/>
    </source>
</evidence>
<keyword evidence="5 7" id="KW-1133">Transmembrane helix</keyword>
<feature type="transmembrane region" description="Helical" evidence="7">
    <location>
        <begin position="241"/>
        <end position="259"/>
    </location>
</feature>
<feature type="domain" description="Peptidase S54 rhomboid" evidence="8">
    <location>
        <begin position="239"/>
        <end position="378"/>
    </location>
</feature>
<keyword evidence="10" id="KW-1185">Reference proteome</keyword>
<dbReference type="InterPro" id="IPR050925">
    <property type="entry name" value="Rhomboid_protease_S54"/>
</dbReference>
<accession>A0ABW3F7U5</accession>
<reference evidence="10" key="1">
    <citation type="journal article" date="2019" name="Int. J. Syst. Evol. Microbiol.">
        <title>The Global Catalogue of Microorganisms (GCM) 10K type strain sequencing project: providing services to taxonomists for standard genome sequencing and annotation.</title>
        <authorList>
            <consortium name="The Broad Institute Genomics Platform"/>
            <consortium name="The Broad Institute Genome Sequencing Center for Infectious Disease"/>
            <person name="Wu L."/>
            <person name="Ma J."/>
        </authorList>
    </citation>
    <scope>NUCLEOTIDE SEQUENCE [LARGE SCALE GENOMIC DNA]</scope>
    <source>
        <strain evidence="10">CCUG 58412</strain>
    </source>
</reference>
<gene>
    <name evidence="9" type="ORF">ACFQ1Z_13270</name>
</gene>
<dbReference type="RefSeq" id="WP_379058447.1">
    <property type="nucleotide sequence ID" value="NZ_JBHTKB010000003.1"/>
</dbReference>
<dbReference type="GO" id="GO:0006508">
    <property type="term" value="P:proteolysis"/>
    <property type="evidence" value="ECO:0007669"/>
    <property type="project" value="UniProtKB-KW"/>
</dbReference>
<dbReference type="InterPro" id="IPR035952">
    <property type="entry name" value="Rhomboid-like_sf"/>
</dbReference>
<feature type="transmembrane region" description="Helical" evidence="7">
    <location>
        <begin position="280"/>
        <end position="300"/>
    </location>
</feature>
<evidence type="ECO:0000259" key="8">
    <source>
        <dbReference type="Pfam" id="PF01694"/>
    </source>
</evidence>
<evidence type="ECO:0000313" key="9">
    <source>
        <dbReference type="EMBL" id="MFD0914526.1"/>
    </source>
</evidence>
<comment type="similarity">
    <text evidence="2">Belongs to the peptidase S54 family.</text>
</comment>
<comment type="subcellular location">
    <subcellularLocation>
        <location evidence="1">Membrane</location>
        <topology evidence="1">Multi-pass membrane protein</topology>
    </subcellularLocation>
</comment>
<feature type="transmembrane region" description="Helical" evidence="7">
    <location>
        <begin position="31"/>
        <end position="63"/>
    </location>
</feature>
<evidence type="ECO:0000313" key="10">
    <source>
        <dbReference type="Proteomes" id="UP001597128"/>
    </source>
</evidence>
<dbReference type="Pfam" id="PF01694">
    <property type="entry name" value="Rhomboid"/>
    <property type="match status" value="1"/>
</dbReference>
<dbReference type="SUPFAM" id="SSF144091">
    <property type="entry name" value="Rhomboid-like"/>
    <property type="match status" value="1"/>
</dbReference>
<name>A0ABW3F7U5_9PROT</name>
<evidence type="ECO:0000256" key="7">
    <source>
        <dbReference type="SAM" id="Phobius"/>
    </source>
</evidence>
<evidence type="ECO:0000256" key="1">
    <source>
        <dbReference type="ARBA" id="ARBA00004141"/>
    </source>
</evidence>
<feature type="transmembrane region" description="Helical" evidence="7">
    <location>
        <begin position="391"/>
        <end position="413"/>
    </location>
</feature>
<evidence type="ECO:0000256" key="2">
    <source>
        <dbReference type="ARBA" id="ARBA00009045"/>
    </source>
</evidence>
<dbReference type="Proteomes" id="UP001597128">
    <property type="component" value="Unassembled WGS sequence"/>
</dbReference>
<feature type="transmembrane region" description="Helical" evidence="7">
    <location>
        <begin position="194"/>
        <end position="212"/>
    </location>
</feature>
<keyword evidence="9" id="KW-0645">Protease</keyword>
<evidence type="ECO:0000256" key="4">
    <source>
        <dbReference type="ARBA" id="ARBA00022801"/>
    </source>
</evidence>
<keyword evidence="4 9" id="KW-0378">Hydrolase</keyword>
<protein>
    <submittedName>
        <fullName evidence="9">Rhomboid family intramembrane serine protease</fullName>
        <ecNumber evidence="9">3.4.21.-</ecNumber>
    </submittedName>
</protein>
<feature type="transmembrane region" description="Helical" evidence="7">
    <location>
        <begin position="338"/>
        <end position="355"/>
    </location>
</feature>
<sequence length="552" mass="61234">MQNETPTQITTSQFYASADSPLAKSRKQMRWAFLLPFALILIHPDLTTLVIVVSVVLPIWLFIEYFFKRPLRMDMPVLGISERDIYSPLFQGEKKTYSWTEIKTVSQSSAQNMPMLQLELAGEAGRWPWQKSGKKIILSLGMFTEADRLQVIQLCLQHHAKALGVTSNSLPLSQELELDQTFTQDFDALMKYPWLTYSLIAANVCIWLAMAIKSGSFMVSDVEQLYHLGGLSTAAVQQGEWWRMLAATFLHGGLIHLLMNMVGLYSAGVMVERIYGRGQFAIIYLGAALTGSAMSMHFAAQEVISVGASGAIFGVAGAFLVAVLQHRDKLPASFSKQTIHGVGYFILYALAQGFAKDGIDNGAHIGGLIGGMVAAYVLPEKFDLEHYLRSVKPLATVTICLMLALTTITAYTARNAATDPGKIILNEHLLKAAYIKYFDQMRLLDQEYKAQQANQLTELEIDQRGRTVHAPVFEKIAEDLAEIHLKENDKREPLVQDIKTSAAVIAELLAMASTPDAQTGKLEAADPVRAAQLEAIFKETNQRIMLKLTQKK</sequence>
<keyword evidence="3 7" id="KW-0812">Transmembrane</keyword>
<dbReference type="PANTHER" id="PTHR43731:SF14">
    <property type="entry name" value="PRESENILIN-ASSOCIATED RHOMBOID-LIKE PROTEIN, MITOCHONDRIAL"/>
    <property type="match status" value="1"/>
</dbReference>
<proteinExistence type="inferred from homology"/>
<dbReference type="PANTHER" id="PTHR43731">
    <property type="entry name" value="RHOMBOID PROTEASE"/>
    <property type="match status" value="1"/>
</dbReference>
<evidence type="ECO:0000256" key="5">
    <source>
        <dbReference type="ARBA" id="ARBA00022989"/>
    </source>
</evidence>